<dbReference type="Pfam" id="PF00147">
    <property type="entry name" value="Fibrinogen_C"/>
    <property type="match status" value="1"/>
</dbReference>
<dbReference type="SMART" id="SM00186">
    <property type="entry name" value="FBG"/>
    <property type="match status" value="1"/>
</dbReference>
<dbReference type="Proteomes" id="UP001347796">
    <property type="component" value="Unassembled WGS sequence"/>
</dbReference>
<dbReference type="SUPFAM" id="SSF56496">
    <property type="entry name" value="Fibrinogen C-terminal domain-like"/>
    <property type="match status" value="1"/>
</dbReference>
<dbReference type="InterPro" id="IPR050373">
    <property type="entry name" value="Fibrinogen_C-term_domain"/>
</dbReference>
<feature type="chain" id="PRO_5043015075" description="Fibrinogen C-terminal domain-containing protein" evidence="1">
    <location>
        <begin position="22"/>
        <end position="472"/>
    </location>
</feature>
<dbReference type="AlphaFoldDB" id="A0AAN8PFU5"/>
<evidence type="ECO:0000313" key="4">
    <source>
        <dbReference type="Proteomes" id="UP001347796"/>
    </source>
</evidence>
<proteinExistence type="predicted"/>
<dbReference type="EMBL" id="JAZGQO010000011">
    <property type="protein sequence ID" value="KAK6174103.1"/>
    <property type="molecule type" value="Genomic_DNA"/>
</dbReference>
<dbReference type="InterPro" id="IPR002181">
    <property type="entry name" value="Fibrinogen_a/b/g_C_dom"/>
</dbReference>
<dbReference type="GO" id="GO:0005615">
    <property type="term" value="C:extracellular space"/>
    <property type="evidence" value="ECO:0007669"/>
    <property type="project" value="TreeGrafter"/>
</dbReference>
<comment type="caution">
    <text evidence="3">The sequence shown here is derived from an EMBL/GenBank/DDBJ whole genome shotgun (WGS) entry which is preliminary data.</text>
</comment>
<evidence type="ECO:0000313" key="3">
    <source>
        <dbReference type="EMBL" id="KAK6174103.1"/>
    </source>
</evidence>
<keyword evidence="1" id="KW-0732">Signal</keyword>
<feature type="domain" description="Fibrinogen C-terminal" evidence="2">
    <location>
        <begin position="249"/>
        <end position="442"/>
    </location>
</feature>
<evidence type="ECO:0000256" key="1">
    <source>
        <dbReference type="SAM" id="SignalP"/>
    </source>
</evidence>
<dbReference type="PANTHER" id="PTHR19143">
    <property type="entry name" value="FIBRINOGEN/TENASCIN/ANGIOPOEITIN"/>
    <property type="match status" value="1"/>
</dbReference>
<evidence type="ECO:0000259" key="2">
    <source>
        <dbReference type="PROSITE" id="PS51406"/>
    </source>
</evidence>
<organism evidence="3 4">
    <name type="scientific">Patella caerulea</name>
    <name type="common">Rayed Mediterranean limpet</name>
    <dbReference type="NCBI Taxonomy" id="87958"/>
    <lineage>
        <taxon>Eukaryota</taxon>
        <taxon>Metazoa</taxon>
        <taxon>Spiralia</taxon>
        <taxon>Lophotrochozoa</taxon>
        <taxon>Mollusca</taxon>
        <taxon>Gastropoda</taxon>
        <taxon>Patellogastropoda</taxon>
        <taxon>Patelloidea</taxon>
        <taxon>Patellidae</taxon>
        <taxon>Patella</taxon>
    </lineage>
</organism>
<dbReference type="InterPro" id="IPR014716">
    <property type="entry name" value="Fibrinogen_a/b/g_C_1"/>
</dbReference>
<accession>A0AAN8PFU5</accession>
<reference evidence="3 4" key="1">
    <citation type="submission" date="2024-01" db="EMBL/GenBank/DDBJ databases">
        <title>The genome of the rayed Mediterranean limpet Patella caerulea (Linnaeus, 1758).</title>
        <authorList>
            <person name="Anh-Thu Weber A."/>
            <person name="Halstead-Nussloch G."/>
        </authorList>
    </citation>
    <scope>NUCLEOTIDE SEQUENCE [LARGE SCALE GENOMIC DNA]</scope>
    <source>
        <strain evidence="3">AATW-2023a</strain>
        <tissue evidence="3">Whole specimen</tissue>
    </source>
</reference>
<dbReference type="Gene3D" id="2.60.120.260">
    <property type="entry name" value="Galactose-binding domain-like"/>
    <property type="match status" value="1"/>
</dbReference>
<dbReference type="PROSITE" id="PS51406">
    <property type="entry name" value="FIBRINOGEN_C_2"/>
    <property type="match status" value="1"/>
</dbReference>
<feature type="signal peptide" evidence="1">
    <location>
        <begin position="1"/>
        <end position="21"/>
    </location>
</feature>
<keyword evidence="4" id="KW-1185">Reference proteome</keyword>
<sequence length="472" mass="52889">MSYWVINTVVILFILQRLVCSAIAGAYITGKATCFNFLEFYADGVRYEHYNDNNWKYFTVATIPSSTKVVAARCENPKGQCGLKIFLSNGVNTDTSWKCSDNEEDGWNTVRFDDSNWKNAKMVPRAPNFIWTSDDKFARGAIYCRKSVRAGSNHRNASYRKSNIVINSCDPSRYLKTIYTSWEMDCSRACTRKIDCSRYLYCSGDASCKLYRDGRDCIMSGDTTGCSCYTQVIHCEDSGCTCPLGQYGEGCQDTISDCTEGPQKGLRSTGDVLTNIKPLTSPDSFEVLCTFGDGGWTGILARNKDCLYENFNRTLEEYEEGFGNVASNKWLGLKYLLYLLDNPNSTYSLRVVLIKPDSSTCVSQYTNFVIGNRSTSYRLYISGFDGNGTTCGDSLTGTINLNNNPFSTYDADYTGTFECTKRFGAGWWYDSQDNCTSSLLTGTMDSSGIDNFWETDLSNSPLNQIHLLLQKK</sequence>
<name>A0AAN8PFU5_PATCE</name>
<dbReference type="Gene3D" id="3.90.215.10">
    <property type="entry name" value="Gamma Fibrinogen, chain A, domain 1"/>
    <property type="match status" value="1"/>
</dbReference>
<gene>
    <name evidence="3" type="ORF">SNE40_017442</name>
</gene>
<dbReference type="InterPro" id="IPR036056">
    <property type="entry name" value="Fibrinogen-like_C"/>
</dbReference>
<protein>
    <recommendedName>
        <fullName evidence="2">Fibrinogen C-terminal domain-containing protein</fullName>
    </recommendedName>
</protein>